<feature type="transmembrane region" description="Helical" evidence="1">
    <location>
        <begin position="336"/>
        <end position="354"/>
    </location>
</feature>
<keyword evidence="1" id="KW-0223">Dioxygenase</keyword>
<name>A0A3M0GRR8_9ACTN</name>
<dbReference type="GO" id="GO:0004497">
    <property type="term" value="F:monooxygenase activity"/>
    <property type="evidence" value="ECO:0007669"/>
    <property type="project" value="UniProtKB-KW"/>
</dbReference>
<organism evidence="2 3">
    <name type="scientific">Tessaracoccus antarcticus</name>
    <dbReference type="NCBI Taxonomy" id="2479848"/>
    <lineage>
        <taxon>Bacteria</taxon>
        <taxon>Bacillati</taxon>
        <taxon>Actinomycetota</taxon>
        <taxon>Actinomycetes</taxon>
        <taxon>Propionibacteriales</taxon>
        <taxon>Propionibacteriaceae</taxon>
        <taxon>Tessaracoccus</taxon>
    </lineage>
</organism>
<evidence type="ECO:0000313" key="3">
    <source>
        <dbReference type="Proteomes" id="UP000275256"/>
    </source>
</evidence>
<comment type="catalytic activity">
    <reaction evidence="1">
        <text>all-trans-beta-carotene + O2 = 2 all-trans-retinal</text>
        <dbReference type="Rhea" id="RHEA:32887"/>
        <dbReference type="ChEBI" id="CHEBI:15379"/>
        <dbReference type="ChEBI" id="CHEBI:17579"/>
        <dbReference type="ChEBI" id="CHEBI:17898"/>
        <dbReference type="EC" id="1.13.11.63"/>
    </reaction>
</comment>
<dbReference type="GO" id="GO:0005506">
    <property type="term" value="F:iron ion binding"/>
    <property type="evidence" value="ECO:0007669"/>
    <property type="project" value="UniProtKB-UniRule"/>
</dbReference>
<dbReference type="HAMAP" id="MF_02093">
    <property type="entry name" value="Beta_carotene_diox"/>
    <property type="match status" value="1"/>
</dbReference>
<dbReference type="GO" id="GO:0010436">
    <property type="term" value="F:carotenoid dioxygenase activity"/>
    <property type="evidence" value="ECO:0007669"/>
    <property type="project" value="UniProtKB-UniRule"/>
</dbReference>
<evidence type="ECO:0000313" key="2">
    <source>
        <dbReference type="EMBL" id="RMB59976.1"/>
    </source>
</evidence>
<dbReference type="EC" id="1.13.11.63" evidence="1"/>
<feature type="transmembrane region" description="Helical" evidence="1">
    <location>
        <begin position="62"/>
        <end position="81"/>
    </location>
</feature>
<feature type="transmembrane region" description="Helical" evidence="1">
    <location>
        <begin position="87"/>
        <end position="105"/>
    </location>
</feature>
<comment type="function">
    <text evidence="1">Catalyzes the cleavage of beta-carotene at its central double bond (15,15') to yield two molecules of all-trans-retinal.</text>
</comment>
<keyword evidence="1" id="KW-0560">Oxidoreductase</keyword>
<keyword evidence="2" id="KW-0503">Monooxygenase</keyword>
<dbReference type="Proteomes" id="UP000275256">
    <property type="component" value="Unassembled WGS sequence"/>
</dbReference>
<dbReference type="AlphaFoldDB" id="A0A3M0GRR8"/>
<keyword evidence="3" id="KW-1185">Reference proteome</keyword>
<feature type="transmembrane region" description="Helical" evidence="1">
    <location>
        <begin position="152"/>
        <end position="174"/>
    </location>
</feature>
<sequence>MFAEYCTAARVSRTRIQWSGQYFSLPENTASAARQRRHCKGRSMAAARAVTDMSHTFDMGSFRRRVFTPVSIAFVVLAMFFSTTPDLPAWVVIAPFAVSVLVLGLPHGALDHLVPARLAGRRPTVASIATVAIVYLVLAVVVLLMWRVAPATAFVGFIALTWFHWGQGDLWIDLAEAHRGRLQPRLLRAGTVLVRGGLPMLVPLLFHPDTYERVRLGTIALFGQQSFSSTFMGLDATGRGVVGIVYALVVLATALATWRTSRTHVERGAWAHDQMETVVLALFFALGPPVLTVGLYFCLWHSLRHIVRLELLDPRGAHFLRHGQLVKVAGRFAMDAAPITTIAVLFLGAIYCAIPPQGGDPETVLAPYLVLISALTVPHVAVVSYMDFRQGVWSRASGPGSAMAL</sequence>
<gene>
    <name evidence="2" type="ORF">EAX62_09645</name>
</gene>
<keyword evidence="1" id="KW-0812">Transmembrane</keyword>
<dbReference type="NCBIfam" id="TIGR03753">
    <property type="entry name" value="blh_monoox"/>
    <property type="match status" value="1"/>
</dbReference>
<proteinExistence type="inferred from homology"/>
<keyword evidence="1" id="KW-0408">Iron</keyword>
<comment type="subcellular location">
    <subcellularLocation>
        <location evidence="1">Cell membrane</location>
        <topology evidence="1">Multi-pass membrane protein</topology>
    </subcellularLocation>
</comment>
<dbReference type="GO" id="GO:0016121">
    <property type="term" value="P:carotene catabolic process"/>
    <property type="evidence" value="ECO:0007669"/>
    <property type="project" value="UniProtKB-UniRule"/>
</dbReference>
<comment type="similarity">
    <text evidence="1">Belongs to the Brp/Blh beta-carotene diooxygenase family.</text>
</comment>
<reference evidence="2 3" key="1">
    <citation type="submission" date="2018-10" db="EMBL/GenBank/DDBJ databases">
        <title>Tessaracoccus antarcticuss sp. nov., isolated from sediment.</title>
        <authorList>
            <person name="Zhou L.Y."/>
            <person name="Du Z.J."/>
        </authorList>
    </citation>
    <scope>NUCLEOTIDE SEQUENCE [LARGE SCALE GENOMIC DNA]</scope>
    <source>
        <strain evidence="2 3">JDX10</strain>
    </source>
</reference>
<feature type="binding site" evidence="1">
    <location>
        <position position="107"/>
    </location>
    <ligand>
        <name>Fe cation</name>
        <dbReference type="ChEBI" id="CHEBI:24875"/>
    </ligand>
</feature>
<feature type="transmembrane region" description="Helical" evidence="1">
    <location>
        <begin position="278"/>
        <end position="303"/>
    </location>
</feature>
<keyword evidence="1" id="KW-1003">Cell membrane</keyword>
<comment type="cofactor">
    <cofactor evidence="1">
        <name>Fe(2+)</name>
        <dbReference type="ChEBI" id="CHEBI:29033"/>
    </cofactor>
</comment>
<feature type="binding site" evidence="1">
    <location>
        <position position="301"/>
    </location>
    <ligand>
        <name>Fe cation</name>
        <dbReference type="ChEBI" id="CHEBI:24875"/>
    </ligand>
</feature>
<protein>
    <recommendedName>
        <fullName evidence="1">Probable beta-carotene 15,15'-dioxygenase</fullName>
        <ecNumber evidence="1">1.13.11.63</ecNumber>
    </recommendedName>
</protein>
<dbReference type="GO" id="GO:0005886">
    <property type="term" value="C:plasma membrane"/>
    <property type="evidence" value="ECO:0007669"/>
    <property type="project" value="UniProtKB-SubCell"/>
</dbReference>
<dbReference type="InterPro" id="IPR022270">
    <property type="entry name" value="Blh_diox"/>
</dbReference>
<dbReference type="Pfam" id="PF15461">
    <property type="entry name" value="BCD"/>
    <property type="match status" value="1"/>
</dbReference>
<accession>A0A3M0GRR8</accession>
<feature type="transmembrane region" description="Helical" evidence="1">
    <location>
        <begin position="125"/>
        <end position="146"/>
    </location>
</feature>
<comment type="caution">
    <text evidence="2">The sequence shown here is derived from an EMBL/GenBank/DDBJ whole genome shotgun (WGS) entry which is preliminary data.</text>
</comment>
<dbReference type="EMBL" id="REFW01000002">
    <property type="protein sequence ID" value="RMB59976.1"/>
    <property type="molecule type" value="Genomic_DNA"/>
</dbReference>
<keyword evidence="1" id="KW-1133">Transmembrane helix</keyword>
<feature type="binding site" evidence="1">
    <location>
        <position position="164"/>
    </location>
    <ligand>
        <name>Fe cation</name>
        <dbReference type="ChEBI" id="CHEBI:24875"/>
    </ligand>
</feature>
<keyword evidence="1" id="KW-0479">Metal-binding</keyword>
<evidence type="ECO:0000256" key="1">
    <source>
        <dbReference type="HAMAP-Rule" id="MF_02093"/>
    </source>
</evidence>
<feature type="transmembrane region" description="Helical" evidence="1">
    <location>
        <begin position="366"/>
        <end position="386"/>
    </location>
</feature>
<dbReference type="GO" id="GO:0003834">
    <property type="term" value="F:beta-carotene 15,15'-dioxygenase activity"/>
    <property type="evidence" value="ECO:0007669"/>
    <property type="project" value="UniProtKB-EC"/>
</dbReference>
<keyword evidence="1" id="KW-0472">Membrane</keyword>
<feature type="binding site" evidence="1">
    <location>
        <position position="305"/>
    </location>
    <ligand>
        <name>Fe cation</name>
        <dbReference type="ChEBI" id="CHEBI:24875"/>
    </ligand>
</feature>
<feature type="transmembrane region" description="Helical" evidence="1">
    <location>
        <begin position="240"/>
        <end position="258"/>
    </location>
</feature>